<dbReference type="SUPFAM" id="SSF46785">
    <property type="entry name" value="Winged helix' DNA-binding domain"/>
    <property type="match status" value="1"/>
</dbReference>
<proteinExistence type="predicted"/>
<dbReference type="AlphaFoldDB" id="A0A844G3I7"/>
<dbReference type="InterPro" id="IPR011991">
    <property type="entry name" value="ArsR-like_HTH"/>
</dbReference>
<dbReference type="RefSeq" id="WP_154419339.1">
    <property type="nucleotide sequence ID" value="NZ_CALXOB010000019.1"/>
</dbReference>
<dbReference type="PANTHER" id="PTHR30136:SF35">
    <property type="entry name" value="HTH-TYPE TRANSCRIPTIONAL REGULATOR RV1719"/>
    <property type="match status" value="1"/>
</dbReference>
<dbReference type="SUPFAM" id="SSF55781">
    <property type="entry name" value="GAF domain-like"/>
    <property type="match status" value="1"/>
</dbReference>
<dbReference type="Pfam" id="PF01614">
    <property type="entry name" value="IclR_C"/>
    <property type="match status" value="1"/>
</dbReference>
<dbReference type="GO" id="GO:0003677">
    <property type="term" value="F:DNA binding"/>
    <property type="evidence" value="ECO:0007669"/>
    <property type="project" value="InterPro"/>
</dbReference>
<dbReference type="GO" id="GO:0003700">
    <property type="term" value="F:DNA-binding transcription factor activity"/>
    <property type="evidence" value="ECO:0007669"/>
    <property type="project" value="TreeGrafter"/>
</dbReference>
<dbReference type="InterPro" id="IPR014757">
    <property type="entry name" value="Tscrpt_reg_IclR_C"/>
</dbReference>
<dbReference type="Gene3D" id="3.30.450.40">
    <property type="match status" value="1"/>
</dbReference>
<organism evidence="5 6">
    <name type="scientific">Victivallis lenta</name>
    <dbReference type="NCBI Taxonomy" id="2606640"/>
    <lineage>
        <taxon>Bacteria</taxon>
        <taxon>Pseudomonadati</taxon>
        <taxon>Lentisphaerota</taxon>
        <taxon>Lentisphaeria</taxon>
        <taxon>Victivallales</taxon>
        <taxon>Victivallaceae</taxon>
        <taxon>Victivallis</taxon>
    </lineage>
</organism>
<keyword evidence="6" id="KW-1185">Reference proteome</keyword>
<evidence type="ECO:0000313" key="5">
    <source>
        <dbReference type="EMBL" id="MST98277.1"/>
    </source>
</evidence>
<dbReference type="GO" id="GO:0045892">
    <property type="term" value="P:negative regulation of DNA-templated transcription"/>
    <property type="evidence" value="ECO:0007669"/>
    <property type="project" value="TreeGrafter"/>
</dbReference>
<dbReference type="PANTHER" id="PTHR30136">
    <property type="entry name" value="HELIX-TURN-HELIX TRANSCRIPTIONAL REGULATOR, ICLR FAMILY"/>
    <property type="match status" value="1"/>
</dbReference>
<keyword evidence="1" id="KW-0805">Transcription regulation</keyword>
<evidence type="ECO:0000256" key="2">
    <source>
        <dbReference type="ARBA" id="ARBA00023125"/>
    </source>
</evidence>
<dbReference type="InterPro" id="IPR005471">
    <property type="entry name" value="Tscrpt_reg_IclR_N"/>
</dbReference>
<feature type="domain" description="HTH iclR-type" evidence="4">
    <location>
        <begin position="2"/>
        <end position="64"/>
    </location>
</feature>
<dbReference type="SMART" id="SM00346">
    <property type="entry name" value="HTH_ICLR"/>
    <property type="match status" value="1"/>
</dbReference>
<gene>
    <name evidence="5" type="ORF">FYJ85_14630</name>
</gene>
<dbReference type="Pfam" id="PF09339">
    <property type="entry name" value="HTH_IclR"/>
    <property type="match status" value="1"/>
</dbReference>
<dbReference type="Proteomes" id="UP000435649">
    <property type="component" value="Unassembled WGS sequence"/>
</dbReference>
<evidence type="ECO:0000313" key="6">
    <source>
        <dbReference type="Proteomes" id="UP000435649"/>
    </source>
</evidence>
<keyword evidence="2" id="KW-0238">DNA-binding</keyword>
<evidence type="ECO:0000259" key="4">
    <source>
        <dbReference type="PROSITE" id="PS51077"/>
    </source>
</evidence>
<dbReference type="Gene3D" id="1.10.10.10">
    <property type="entry name" value="Winged helix-like DNA-binding domain superfamily/Winged helix DNA-binding domain"/>
    <property type="match status" value="1"/>
</dbReference>
<sequence length="251" mass="27851">MIKVLQKTFDVLEYAANSPHPVLPGETAEALGLPQPTAARILRDLAELGYLEQPGPRKGYRLGPVPYHLAGGRLYDDEFLRFVTAAVKECARSIGQSVLFAVRRRGCRYILCHSNFNPRFYIDTARIRFRDLYATGSGRILLAFTPEAELGELIGELGLPSASVWPEAAAGREQLLRCLGRIRTAREVEISRSGCGNFHVYARPVFRRRAFAGTVAANWNVDTDGNTSETYKRTISELAARLSEPPRLVTG</sequence>
<dbReference type="InterPro" id="IPR050707">
    <property type="entry name" value="HTH_MetabolicPath_Reg"/>
</dbReference>
<evidence type="ECO:0000256" key="3">
    <source>
        <dbReference type="ARBA" id="ARBA00023163"/>
    </source>
</evidence>
<dbReference type="InterPro" id="IPR036390">
    <property type="entry name" value="WH_DNA-bd_sf"/>
</dbReference>
<dbReference type="InterPro" id="IPR029016">
    <property type="entry name" value="GAF-like_dom_sf"/>
</dbReference>
<keyword evidence="3" id="KW-0804">Transcription</keyword>
<name>A0A844G3I7_9BACT</name>
<dbReference type="CDD" id="cd00090">
    <property type="entry name" value="HTH_ARSR"/>
    <property type="match status" value="1"/>
</dbReference>
<evidence type="ECO:0000256" key="1">
    <source>
        <dbReference type="ARBA" id="ARBA00023015"/>
    </source>
</evidence>
<comment type="caution">
    <text evidence="5">The sequence shown here is derived from an EMBL/GenBank/DDBJ whole genome shotgun (WGS) entry which is preliminary data.</text>
</comment>
<dbReference type="EMBL" id="VUNS01000017">
    <property type="protein sequence ID" value="MST98277.1"/>
    <property type="molecule type" value="Genomic_DNA"/>
</dbReference>
<accession>A0A844G3I7</accession>
<dbReference type="PROSITE" id="PS51077">
    <property type="entry name" value="HTH_ICLR"/>
    <property type="match status" value="1"/>
</dbReference>
<dbReference type="InterPro" id="IPR036388">
    <property type="entry name" value="WH-like_DNA-bd_sf"/>
</dbReference>
<reference evidence="5 6" key="1">
    <citation type="submission" date="2019-08" db="EMBL/GenBank/DDBJ databases">
        <title>In-depth cultivation of the pig gut microbiome towards novel bacterial diversity and tailored functional studies.</title>
        <authorList>
            <person name="Wylensek D."/>
            <person name="Hitch T.C.A."/>
            <person name="Clavel T."/>
        </authorList>
    </citation>
    <scope>NUCLEOTIDE SEQUENCE [LARGE SCALE GENOMIC DNA]</scope>
    <source>
        <strain evidence="5 6">BBE-744-WT-12</strain>
    </source>
</reference>
<protein>
    <submittedName>
        <fullName evidence="5">Helix-turn-helix domain-containing protein</fullName>
    </submittedName>
</protein>